<organism evidence="11 12">
    <name type="scientific">Rubus argutus</name>
    <name type="common">Southern blackberry</name>
    <dbReference type="NCBI Taxonomy" id="59490"/>
    <lineage>
        <taxon>Eukaryota</taxon>
        <taxon>Viridiplantae</taxon>
        <taxon>Streptophyta</taxon>
        <taxon>Embryophyta</taxon>
        <taxon>Tracheophyta</taxon>
        <taxon>Spermatophyta</taxon>
        <taxon>Magnoliopsida</taxon>
        <taxon>eudicotyledons</taxon>
        <taxon>Gunneridae</taxon>
        <taxon>Pentapetalae</taxon>
        <taxon>rosids</taxon>
        <taxon>fabids</taxon>
        <taxon>Rosales</taxon>
        <taxon>Rosaceae</taxon>
        <taxon>Rosoideae</taxon>
        <taxon>Rosoideae incertae sedis</taxon>
        <taxon>Rubus</taxon>
    </lineage>
</organism>
<evidence type="ECO:0000256" key="8">
    <source>
        <dbReference type="RuleBase" id="RU003827"/>
    </source>
</evidence>
<evidence type="ECO:0000259" key="10">
    <source>
        <dbReference type="PROSITE" id="PS50866"/>
    </source>
</evidence>
<feature type="transmembrane region" description="Helical" evidence="9">
    <location>
        <begin position="182"/>
        <end position="204"/>
    </location>
</feature>
<evidence type="ECO:0000313" key="11">
    <source>
        <dbReference type="EMBL" id="KAK9945226.1"/>
    </source>
</evidence>
<dbReference type="PROSITE" id="PS50866">
    <property type="entry name" value="GOLD"/>
    <property type="match status" value="1"/>
</dbReference>
<dbReference type="GO" id="GO:0012505">
    <property type="term" value="C:endomembrane system"/>
    <property type="evidence" value="ECO:0007669"/>
    <property type="project" value="UniProtKB-SubCell"/>
</dbReference>
<gene>
    <name evidence="11" type="ORF">M0R45_010751</name>
</gene>
<dbReference type="AlphaFoldDB" id="A0AAW1Y7W0"/>
<evidence type="ECO:0000256" key="3">
    <source>
        <dbReference type="ARBA" id="ARBA00022692"/>
    </source>
</evidence>
<evidence type="ECO:0000256" key="7">
    <source>
        <dbReference type="ARBA" id="ARBA00037847"/>
    </source>
</evidence>
<evidence type="ECO:0000256" key="6">
    <source>
        <dbReference type="ARBA" id="ARBA00023136"/>
    </source>
</evidence>
<dbReference type="SMART" id="SM01190">
    <property type="entry name" value="EMP24_GP25L"/>
    <property type="match status" value="1"/>
</dbReference>
<sequence length="217" mass="24372">METRKRFVHAKIYLACTFITCLIGNGNVAALSITVTEMECVSEQVLYEGDTISGNFVAIDHDIFWSPDHPGIEFTAISPGGSTVFSLKGTSGDKFEFKAPQSGLYKFCFRNPASSPETVSFYIHVGHIPNEHDLAKDEHMDPLNIKIAELREALESITAEQKYLKARDARHRYTNVSTKKRVIYFTLAEYIVFASASALQVVYIRNLFSKTVGYNRV</sequence>
<proteinExistence type="inferred from homology"/>
<dbReference type="EMBL" id="JBEDUW010000002">
    <property type="protein sequence ID" value="KAK9945226.1"/>
    <property type="molecule type" value="Genomic_DNA"/>
</dbReference>
<evidence type="ECO:0000256" key="2">
    <source>
        <dbReference type="ARBA" id="ARBA00007104"/>
    </source>
</evidence>
<evidence type="ECO:0000313" key="12">
    <source>
        <dbReference type="Proteomes" id="UP001457282"/>
    </source>
</evidence>
<keyword evidence="4" id="KW-0732">Signal</keyword>
<reference evidence="11 12" key="1">
    <citation type="journal article" date="2023" name="G3 (Bethesda)">
        <title>A chromosome-length genome assembly and annotation of blackberry (Rubus argutus, cv. 'Hillquist').</title>
        <authorList>
            <person name="Bruna T."/>
            <person name="Aryal R."/>
            <person name="Dudchenko O."/>
            <person name="Sargent D.J."/>
            <person name="Mead D."/>
            <person name="Buti M."/>
            <person name="Cavallini A."/>
            <person name="Hytonen T."/>
            <person name="Andres J."/>
            <person name="Pham M."/>
            <person name="Weisz D."/>
            <person name="Mascagni F."/>
            <person name="Usai G."/>
            <person name="Natali L."/>
            <person name="Bassil N."/>
            <person name="Fernandez G.E."/>
            <person name="Lomsadze A."/>
            <person name="Armour M."/>
            <person name="Olukolu B."/>
            <person name="Poorten T."/>
            <person name="Britton C."/>
            <person name="Davik J."/>
            <person name="Ashrafi H."/>
            <person name="Aiden E.L."/>
            <person name="Borodovsky M."/>
            <person name="Worthington M."/>
        </authorList>
    </citation>
    <scope>NUCLEOTIDE SEQUENCE [LARGE SCALE GENOMIC DNA]</scope>
    <source>
        <strain evidence="11">PI 553951</strain>
    </source>
</reference>
<evidence type="ECO:0000256" key="4">
    <source>
        <dbReference type="ARBA" id="ARBA00022729"/>
    </source>
</evidence>
<comment type="subcellular location">
    <subcellularLocation>
        <location evidence="7">Endomembrane system</location>
        <topology evidence="7">Single-pass membrane protein</topology>
    </subcellularLocation>
    <subcellularLocation>
        <location evidence="1 8">Membrane</location>
        <topology evidence="1 8">Single-pass type I membrane protein</topology>
    </subcellularLocation>
</comment>
<dbReference type="InterPro" id="IPR036598">
    <property type="entry name" value="GOLD_dom_sf"/>
</dbReference>
<comment type="caution">
    <text evidence="11">The sequence shown here is derived from an EMBL/GenBank/DDBJ whole genome shotgun (WGS) entry which is preliminary data.</text>
</comment>
<accession>A0AAW1Y7W0</accession>
<dbReference type="InterPro" id="IPR009038">
    <property type="entry name" value="GOLD_dom"/>
</dbReference>
<evidence type="ECO:0000256" key="1">
    <source>
        <dbReference type="ARBA" id="ARBA00004479"/>
    </source>
</evidence>
<dbReference type="PANTHER" id="PTHR22811">
    <property type="entry name" value="TRANSMEMBRANE EMP24 DOMAIN-CONTAINING PROTEIN"/>
    <property type="match status" value="1"/>
</dbReference>
<dbReference type="SUPFAM" id="SSF101576">
    <property type="entry name" value="Supernatant protein factor (SPF), C-terminal domain"/>
    <property type="match status" value="1"/>
</dbReference>
<feature type="domain" description="GOLD" evidence="10">
    <location>
        <begin position="38"/>
        <end position="125"/>
    </location>
</feature>
<dbReference type="GO" id="GO:0016020">
    <property type="term" value="C:membrane"/>
    <property type="evidence" value="ECO:0007669"/>
    <property type="project" value="UniProtKB-SubCell"/>
</dbReference>
<comment type="similarity">
    <text evidence="2 8">Belongs to the EMP24/GP25L family.</text>
</comment>
<dbReference type="Pfam" id="PF01105">
    <property type="entry name" value="EMP24_GP25L"/>
    <property type="match status" value="1"/>
</dbReference>
<keyword evidence="5 9" id="KW-1133">Transmembrane helix</keyword>
<keyword evidence="3 8" id="KW-0812">Transmembrane</keyword>
<keyword evidence="6 9" id="KW-0472">Membrane</keyword>
<evidence type="ECO:0000256" key="5">
    <source>
        <dbReference type="ARBA" id="ARBA00022989"/>
    </source>
</evidence>
<dbReference type="InterPro" id="IPR015720">
    <property type="entry name" value="Emp24-like"/>
</dbReference>
<evidence type="ECO:0000256" key="9">
    <source>
        <dbReference type="SAM" id="Phobius"/>
    </source>
</evidence>
<protein>
    <recommendedName>
        <fullName evidence="10">GOLD domain-containing protein</fullName>
    </recommendedName>
</protein>
<dbReference type="Proteomes" id="UP001457282">
    <property type="component" value="Unassembled WGS sequence"/>
</dbReference>
<keyword evidence="12" id="KW-1185">Reference proteome</keyword>
<name>A0AAW1Y7W0_RUBAR</name>